<reference evidence="3" key="1">
    <citation type="journal article" date="2014" name="Int. J. Syst. Evol. Microbiol.">
        <title>Complete genome sequence of Corynebacterium casei LMG S-19264T (=DSM 44701T), isolated from a smear-ripened cheese.</title>
        <authorList>
            <consortium name="US DOE Joint Genome Institute (JGI-PGF)"/>
            <person name="Walter F."/>
            <person name="Albersmeier A."/>
            <person name="Kalinowski J."/>
            <person name="Ruckert C."/>
        </authorList>
    </citation>
    <scope>NUCLEOTIDE SEQUENCE</scope>
    <source>
        <strain evidence="3">JCM 3346</strain>
    </source>
</reference>
<keyword evidence="4" id="KW-1185">Reference proteome</keyword>
<evidence type="ECO:0000256" key="1">
    <source>
        <dbReference type="SAM" id="MobiDB-lite"/>
    </source>
</evidence>
<dbReference type="InterPro" id="IPR011604">
    <property type="entry name" value="PDDEXK-like_dom_sf"/>
</dbReference>
<dbReference type="AlphaFoldDB" id="A0A918FCA2"/>
<organism evidence="3 4">
    <name type="scientific">Agromyces mediolanus</name>
    <name type="common">Corynebacterium mediolanum</name>
    <dbReference type="NCBI Taxonomy" id="41986"/>
    <lineage>
        <taxon>Bacteria</taxon>
        <taxon>Bacillati</taxon>
        <taxon>Actinomycetota</taxon>
        <taxon>Actinomycetes</taxon>
        <taxon>Micrococcales</taxon>
        <taxon>Microbacteriaceae</taxon>
        <taxon>Agromyces</taxon>
    </lineage>
</organism>
<name>A0A918FCA2_AGRME</name>
<proteinExistence type="predicted"/>
<dbReference type="Pfam" id="PF09588">
    <property type="entry name" value="YqaJ"/>
    <property type="match status" value="1"/>
</dbReference>
<feature type="region of interest" description="Disordered" evidence="1">
    <location>
        <begin position="215"/>
        <end position="236"/>
    </location>
</feature>
<dbReference type="Gene3D" id="3.90.320.10">
    <property type="match status" value="1"/>
</dbReference>
<evidence type="ECO:0000313" key="3">
    <source>
        <dbReference type="EMBL" id="GGR29994.1"/>
    </source>
</evidence>
<feature type="domain" description="YqaJ viral recombinase" evidence="2">
    <location>
        <begin position="42"/>
        <end position="167"/>
    </location>
</feature>
<dbReference type="Proteomes" id="UP000610303">
    <property type="component" value="Unassembled WGS sequence"/>
</dbReference>
<gene>
    <name evidence="3" type="ORF">GCM10010196_25040</name>
</gene>
<dbReference type="InterPro" id="IPR011335">
    <property type="entry name" value="Restrct_endonuc-II-like"/>
</dbReference>
<protein>
    <recommendedName>
        <fullName evidence="2">YqaJ viral recombinase domain-containing protein</fullName>
    </recommendedName>
</protein>
<accession>A0A918FCA2</accession>
<dbReference type="SUPFAM" id="SSF52980">
    <property type="entry name" value="Restriction endonuclease-like"/>
    <property type="match status" value="1"/>
</dbReference>
<evidence type="ECO:0000259" key="2">
    <source>
        <dbReference type="Pfam" id="PF09588"/>
    </source>
</evidence>
<comment type="caution">
    <text evidence="3">The sequence shown here is derived from an EMBL/GenBank/DDBJ whole genome shotgun (WGS) entry which is preliminary data.</text>
</comment>
<dbReference type="InterPro" id="IPR019080">
    <property type="entry name" value="YqaJ_viral_recombinase"/>
</dbReference>
<dbReference type="EMBL" id="BMRJ01000002">
    <property type="protein sequence ID" value="GGR29994.1"/>
    <property type="molecule type" value="Genomic_DNA"/>
</dbReference>
<sequence length="236" mass="26933">MTEPFALFDLDEVAPRVSEALRHEPHPHERRIVADSGDRVAWLRARSQGITATDAAKLATRESVRAAAHEKLHGARRSFGGSRFTDHGREREPVIAAWVRQTHGILPSSLLFHAETERRHLATPDGLVADAAGRLTLCEIKTTSKPWRSIPRSYLRQVWWQQYVLGAERTLVVWEQHDDFVPVEPEPRCRWVDRDDDEIQRLVTLAGELLEAIGPRPPVQQPRERDRSFYRPGALA</sequence>
<evidence type="ECO:0000313" key="4">
    <source>
        <dbReference type="Proteomes" id="UP000610303"/>
    </source>
</evidence>
<reference evidence="3" key="2">
    <citation type="submission" date="2020-09" db="EMBL/GenBank/DDBJ databases">
        <authorList>
            <person name="Sun Q."/>
            <person name="Ohkuma M."/>
        </authorList>
    </citation>
    <scope>NUCLEOTIDE SEQUENCE</scope>
    <source>
        <strain evidence="3">JCM 3346</strain>
    </source>
</reference>